<dbReference type="Proteomes" id="UP000216682">
    <property type="component" value="Unassembled WGS sequence"/>
</dbReference>
<organism evidence="1 2">
    <name type="scientific">Salinicoccus roseus</name>
    <dbReference type="NCBI Taxonomy" id="45670"/>
    <lineage>
        <taxon>Bacteria</taxon>
        <taxon>Bacillati</taxon>
        <taxon>Bacillota</taxon>
        <taxon>Bacilli</taxon>
        <taxon>Bacillales</taxon>
        <taxon>Staphylococcaceae</taxon>
        <taxon>Salinicoccus</taxon>
    </lineage>
</organism>
<evidence type="ECO:0000313" key="1">
    <source>
        <dbReference type="EMBL" id="OZT77514.1"/>
    </source>
</evidence>
<accession>A0A265E7F5</accession>
<reference evidence="1 2" key="1">
    <citation type="submission" date="2017-07" db="EMBL/GenBank/DDBJ databases">
        <title>Shotgun whole genome sequences of three halophilic bacterial isolates.</title>
        <authorList>
            <person name="Pozzo T."/>
            <person name="Higdon S.M."/>
            <person name="Quillaguaman J."/>
        </authorList>
    </citation>
    <scope>NUCLEOTIDE SEQUENCE [LARGE SCALE GENOMIC DNA]</scope>
    <source>
        <strain evidence="1 2">BU-1</strain>
    </source>
</reference>
<protein>
    <submittedName>
        <fullName evidence="1">Uncharacterized protein</fullName>
    </submittedName>
</protein>
<gene>
    <name evidence="1" type="ORF">CFN03_06130</name>
</gene>
<dbReference type="AlphaFoldDB" id="A0A265E7F5"/>
<evidence type="ECO:0000313" key="2">
    <source>
        <dbReference type="Proteomes" id="UP000216682"/>
    </source>
</evidence>
<dbReference type="EMBL" id="NPEZ01000002">
    <property type="protein sequence ID" value="OZT77514.1"/>
    <property type="molecule type" value="Genomic_DNA"/>
</dbReference>
<sequence>MYELELLDSPYNMSNIIPDIAGISIIEEEIPLDSGRYKYYFRVTHDMDGYEDEYYRYINVLFLEMINGIHLVLSLPLLKIEYSVHTIYNVKLYNEAYNNMDLVKFEPPDHAHNNFRISQNQETYQDILKLCKSSQYLRDIFILLSKVKKFPDTQFINGYKLYDFGTSFNKYLGQLSWSIDTKDLQASIKHFKANHNKHINNYVSSGLLSRHGLSANSVKDTNYINNDYSIVEDSIDMVWKIIFILLNNSVNIDDMESAK</sequence>
<proteinExistence type="predicted"/>
<dbReference type="RefSeq" id="WP_094906240.1">
    <property type="nucleotide sequence ID" value="NZ_NPEZ01000002.1"/>
</dbReference>
<name>A0A265E7F5_9STAP</name>
<comment type="caution">
    <text evidence="1">The sequence shown here is derived from an EMBL/GenBank/DDBJ whole genome shotgun (WGS) entry which is preliminary data.</text>
</comment>